<feature type="compositionally biased region" description="Basic and acidic residues" evidence="1">
    <location>
        <begin position="24"/>
        <end position="37"/>
    </location>
</feature>
<dbReference type="EMBL" id="ML987195">
    <property type="protein sequence ID" value="KAF2249001.1"/>
    <property type="molecule type" value="Genomic_DNA"/>
</dbReference>
<feature type="region of interest" description="Disordered" evidence="1">
    <location>
        <begin position="218"/>
        <end position="279"/>
    </location>
</feature>
<dbReference type="RefSeq" id="XP_033684005.1">
    <property type="nucleotide sequence ID" value="XM_033821902.1"/>
</dbReference>
<organism evidence="2 3">
    <name type="scientific">Trematosphaeria pertusa</name>
    <dbReference type="NCBI Taxonomy" id="390896"/>
    <lineage>
        <taxon>Eukaryota</taxon>
        <taxon>Fungi</taxon>
        <taxon>Dikarya</taxon>
        <taxon>Ascomycota</taxon>
        <taxon>Pezizomycotina</taxon>
        <taxon>Dothideomycetes</taxon>
        <taxon>Pleosporomycetidae</taxon>
        <taxon>Pleosporales</taxon>
        <taxon>Massarineae</taxon>
        <taxon>Trematosphaeriaceae</taxon>
        <taxon>Trematosphaeria</taxon>
    </lineage>
</organism>
<proteinExistence type="predicted"/>
<evidence type="ECO:0000256" key="1">
    <source>
        <dbReference type="SAM" id="MobiDB-lite"/>
    </source>
</evidence>
<evidence type="ECO:0000313" key="3">
    <source>
        <dbReference type="Proteomes" id="UP000800094"/>
    </source>
</evidence>
<dbReference type="GeneID" id="54575232"/>
<feature type="compositionally biased region" description="Acidic residues" evidence="1">
    <location>
        <begin position="242"/>
        <end position="251"/>
    </location>
</feature>
<evidence type="ECO:0000313" key="2">
    <source>
        <dbReference type="EMBL" id="KAF2249001.1"/>
    </source>
</evidence>
<reference evidence="2" key="1">
    <citation type="journal article" date="2020" name="Stud. Mycol.">
        <title>101 Dothideomycetes genomes: a test case for predicting lifestyles and emergence of pathogens.</title>
        <authorList>
            <person name="Haridas S."/>
            <person name="Albert R."/>
            <person name="Binder M."/>
            <person name="Bloem J."/>
            <person name="Labutti K."/>
            <person name="Salamov A."/>
            <person name="Andreopoulos B."/>
            <person name="Baker S."/>
            <person name="Barry K."/>
            <person name="Bills G."/>
            <person name="Bluhm B."/>
            <person name="Cannon C."/>
            <person name="Castanera R."/>
            <person name="Culley D."/>
            <person name="Daum C."/>
            <person name="Ezra D."/>
            <person name="Gonzalez J."/>
            <person name="Henrissat B."/>
            <person name="Kuo A."/>
            <person name="Liang C."/>
            <person name="Lipzen A."/>
            <person name="Lutzoni F."/>
            <person name="Magnuson J."/>
            <person name="Mondo S."/>
            <person name="Nolan M."/>
            <person name="Ohm R."/>
            <person name="Pangilinan J."/>
            <person name="Park H.-J."/>
            <person name="Ramirez L."/>
            <person name="Alfaro M."/>
            <person name="Sun H."/>
            <person name="Tritt A."/>
            <person name="Yoshinaga Y."/>
            <person name="Zwiers L.-H."/>
            <person name="Turgeon B."/>
            <person name="Goodwin S."/>
            <person name="Spatafora J."/>
            <person name="Crous P."/>
            <person name="Grigoriev I."/>
        </authorList>
    </citation>
    <scope>NUCLEOTIDE SEQUENCE</scope>
    <source>
        <strain evidence="2">CBS 122368</strain>
    </source>
</reference>
<keyword evidence="3" id="KW-1185">Reference proteome</keyword>
<dbReference type="Proteomes" id="UP000800094">
    <property type="component" value="Unassembled WGS sequence"/>
</dbReference>
<protein>
    <submittedName>
        <fullName evidence="2">Uncharacterized protein</fullName>
    </submittedName>
</protein>
<name>A0A6A6IEZ4_9PLEO</name>
<accession>A0A6A6IEZ4</accession>
<dbReference type="OrthoDB" id="3801194at2759"/>
<gene>
    <name evidence="2" type="ORF">BU26DRAFT_309805</name>
</gene>
<sequence length="293" mass="33412">MSELNPRTFAAMSKLTTKYGRTGTPEEWRNNDQEHTPYRKSVGSTVNYSRDLTIDPELAARVKKYVVEKWWADLCRSANQECFWDGLFEKQWFDDNGVLDVKEPAFRKIVQSLGIVYMHIAKNFGEETMGGWKLRWAMDKNGEAFIHVVNADLDRGFGMGQPTSGFLDYASELAALRKQRDAGEYLTIPKDKKFYFDQPTPKPEMKGEGKQPLKDVTNTPSSGMAEIPVTPAKKTLPKAEESQLDNEEWTIIDDNGTDGSIWDEAKKKGPQNDGYAYDVKDAKPARKGWFWSR</sequence>
<feature type="region of interest" description="Disordered" evidence="1">
    <location>
        <begin position="20"/>
        <end position="42"/>
    </location>
</feature>
<dbReference type="AlphaFoldDB" id="A0A6A6IEZ4"/>